<sequence length="154" mass="17429">MDTEDQDRSPSTVKQVVDRARRLHAKPEGLLVFGDDVDAGVEGLAADAGPPKKILEHLNVLAELAQALRQGPLGTTRVQWLKNRNVNASDESESTSTSASEMRQRVWHDGQYRRKFTLHTKPNDGTRTSWCVRIYFDWDPDKEVIIVAWIGRHP</sequence>
<dbReference type="Proteomes" id="UP000237968">
    <property type="component" value="Unassembled WGS sequence"/>
</dbReference>
<protein>
    <submittedName>
        <fullName evidence="1">Uncharacterized protein</fullName>
    </submittedName>
</protein>
<accession>A0A2S9YEY0</accession>
<dbReference type="OrthoDB" id="6003563at2"/>
<name>A0A2S9YEY0_9BACT</name>
<reference evidence="1 2" key="1">
    <citation type="submission" date="2018-03" db="EMBL/GenBank/DDBJ databases">
        <title>Draft Genome Sequences of the Obligatory Marine Myxobacteria Enhygromyxa salina SWB005.</title>
        <authorList>
            <person name="Poehlein A."/>
            <person name="Moghaddam J.A."/>
            <person name="Harms H."/>
            <person name="Alanjari M."/>
            <person name="Koenig G.M."/>
            <person name="Daniel R."/>
            <person name="Schaeberle T.F."/>
        </authorList>
    </citation>
    <scope>NUCLEOTIDE SEQUENCE [LARGE SCALE GENOMIC DNA]</scope>
    <source>
        <strain evidence="1 2">SWB005</strain>
    </source>
</reference>
<evidence type="ECO:0000313" key="2">
    <source>
        <dbReference type="Proteomes" id="UP000237968"/>
    </source>
</evidence>
<comment type="caution">
    <text evidence="1">The sequence shown here is derived from an EMBL/GenBank/DDBJ whole genome shotgun (WGS) entry which is preliminary data.</text>
</comment>
<dbReference type="RefSeq" id="WP_106390835.1">
    <property type="nucleotide sequence ID" value="NZ_PVNK01000072.1"/>
</dbReference>
<evidence type="ECO:0000313" key="1">
    <source>
        <dbReference type="EMBL" id="PRQ03665.1"/>
    </source>
</evidence>
<proteinExistence type="predicted"/>
<keyword evidence="2" id="KW-1185">Reference proteome</keyword>
<gene>
    <name evidence="1" type="ORF">ENSA5_13580</name>
</gene>
<dbReference type="EMBL" id="PVNK01000072">
    <property type="protein sequence ID" value="PRQ03665.1"/>
    <property type="molecule type" value="Genomic_DNA"/>
</dbReference>
<dbReference type="AlphaFoldDB" id="A0A2S9YEY0"/>
<organism evidence="1 2">
    <name type="scientific">Enhygromyxa salina</name>
    <dbReference type="NCBI Taxonomy" id="215803"/>
    <lineage>
        <taxon>Bacteria</taxon>
        <taxon>Pseudomonadati</taxon>
        <taxon>Myxococcota</taxon>
        <taxon>Polyangia</taxon>
        <taxon>Nannocystales</taxon>
        <taxon>Nannocystaceae</taxon>
        <taxon>Enhygromyxa</taxon>
    </lineage>
</organism>